<comment type="caution">
    <text evidence="1">The sequence shown here is derived from an EMBL/GenBank/DDBJ whole genome shotgun (WGS) entry which is preliminary data.</text>
</comment>
<name>A0ACC2LGN9_PERAE</name>
<dbReference type="Proteomes" id="UP001234297">
    <property type="component" value="Chromosome 8"/>
</dbReference>
<sequence length="138" mass="15218">MAKAQELIETIGKGKEVVESDIAQLPYQQAVVKETLRVHLPGPLKLPHKALSNAEIGGYTIQKDSQVLVNAWAIGRDPHTWESPTLFMPERFMGSKHDYEGNGFEFLPFGAGRRICPGLPLASPMVHLMLASLLHSFA</sequence>
<reference evidence="1 2" key="1">
    <citation type="journal article" date="2022" name="Hortic Res">
        <title>A haplotype resolved chromosomal level avocado genome allows analysis of novel avocado genes.</title>
        <authorList>
            <person name="Nath O."/>
            <person name="Fletcher S.J."/>
            <person name="Hayward A."/>
            <person name="Shaw L.M."/>
            <person name="Masouleh A.K."/>
            <person name="Furtado A."/>
            <person name="Henry R.J."/>
            <person name="Mitter N."/>
        </authorList>
    </citation>
    <scope>NUCLEOTIDE SEQUENCE [LARGE SCALE GENOMIC DNA]</scope>
    <source>
        <strain evidence="2">cv. Hass</strain>
    </source>
</reference>
<dbReference type="EMBL" id="CM056816">
    <property type="protein sequence ID" value="KAJ8632278.1"/>
    <property type="molecule type" value="Genomic_DNA"/>
</dbReference>
<protein>
    <submittedName>
        <fullName evidence="1">Uncharacterized protein</fullName>
    </submittedName>
</protein>
<keyword evidence="2" id="KW-1185">Reference proteome</keyword>
<accession>A0ACC2LGN9</accession>
<gene>
    <name evidence="1" type="ORF">MRB53_025614</name>
</gene>
<evidence type="ECO:0000313" key="2">
    <source>
        <dbReference type="Proteomes" id="UP001234297"/>
    </source>
</evidence>
<proteinExistence type="predicted"/>
<organism evidence="1 2">
    <name type="scientific">Persea americana</name>
    <name type="common">Avocado</name>
    <dbReference type="NCBI Taxonomy" id="3435"/>
    <lineage>
        <taxon>Eukaryota</taxon>
        <taxon>Viridiplantae</taxon>
        <taxon>Streptophyta</taxon>
        <taxon>Embryophyta</taxon>
        <taxon>Tracheophyta</taxon>
        <taxon>Spermatophyta</taxon>
        <taxon>Magnoliopsida</taxon>
        <taxon>Magnoliidae</taxon>
        <taxon>Laurales</taxon>
        <taxon>Lauraceae</taxon>
        <taxon>Persea</taxon>
    </lineage>
</organism>
<evidence type="ECO:0000313" key="1">
    <source>
        <dbReference type="EMBL" id="KAJ8632278.1"/>
    </source>
</evidence>